<evidence type="ECO:0000256" key="2">
    <source>
        <dbReference type="ARBA" id="ARBA00004496"/>
    </source>
</evidence>
<dbReference type="PANTHER" id="PTHR24419">
    <property type="entry name" value="INTERLEUKIN-1 RECEPTOR-ASSOCIATED KINASE"/>
    <property type="match status" value="1"/>
</dbReference>
<feature type="binding site" evidence="13">
    <location>
        <position position="180"/>
    </location>
    <ligand>
        <name>ATP</name>
        <dbReference type="ChEBI" id="CHEBI:30616"/>
    </ligand>
</feature>
<dbReference type="InterPro" id="IPR000719">
    <property type="entry name" value="Prot_kinase_dom"/>
</dbReference>
<evidence type="ECO:0000256" key="12">
    <source>
        <dbReference type="ARBA" id="ARBA00048679"/>
    </source>
</evidence>
<dbReference type="PANTHER" id="PTHR24419:SF18">
    <property type="entry name" value="SERINE_THREONINE-PROTEIN KINASE HASPIN"/>
    <property type="match status" value="1"/>
</dbReference>
<dbReference type="GO" id="GO:0035556">
    <property type="term" value="P:intracellular signal transduction"/>
    <property type="evidence" value="ECO:0007669"/>
    <property type="project" value="TreeGrafter"/>
</dbReference>
<dbReference type="EnsemblMetazoa" id="ENSAATROPT013968">
    <property type="protein sequence ID" value="ENSAATROPP012725"/>
    <property type="gene ID" value="ENSAATROPG011331"/>
</dbReference>
<protein>
    <recommendedName>
        <fullName evidence="3">non-specific serine/threonine protein kinase</fullName>
        <ecNumber evidence="3">2.7.11.1</ecNumber>
    </recommendedName>
</protein>
<evidence type="ECO:0000256" key="13">
    <source>
        <dbReference type="PROSITE-ProRule" id="PRU10141"/>
    </source>
</evidence>
<accession>A0AAG5DNY3</accession>
<dbReference type="EC" id="2.7.11.1" evidence="3"/>
<keyword evidence="4" id="KW-0158">Chromosome</keyword>
<dbReference type="GO" id="GO:0005737">
    <property type="term" value="C:cytoplasm"/>
    <property type="evidence" value="ECO:0007669"/>
    <property type="project" value="UniProtKB-SubCell"/>
</dbReference>
<organism evidence="16 17">
    <name type="scientific">Anopheles atroparvus</name>
    <name type="common">European mosquito</name>
    <dbReference type="NCBI Taxonomy" id="41427"/>
    <lineage>
        <taxon>Eukaryota</taxon>
        <taxon>Metazoa</taxon>
        <taxon>Ecdysozoa</taxon>
        <taxon>Arthropoda</taxon>
        <taxon>Hexapoda</taxon>
        <taxon>Insecta</taxon>
        <taxon>Pterygota</taxon>
        <taxon>Neoptera</taxon>
        <taxon>Endopterygota</taxon>
        <taxon>Diptera</taxon>
        <taxon>Nematocera</taxon>
        <taxon>Culicoidea</taxon>
        <taxon>Culicidae</taxon>
        <taxon>Anophelinae</taxon>
        <taxon>Anopheles</taxon>
    </lineage>
</organism>
<evidence type="ECO:0000313" key="16">
    <source>
        <dbReference type="EnsemblMetazoa" id="ENSAATROPP012725"/>
    </source>
</evidence>
<evidence type="ECO:0000256" key="1">
    <source>
        <dbReference type="ARBA" id="ARBA00004286"/>
    </source>
</evidence>
<feature type="domain" description="Protein kinase" evidence="15">
    <location>
        <begin position="152"/>
        <end position="473"/>
    </location>
</feature>
<sequence>MPVSRRGKQSMERTKSSIVPPVGNDVTMEKVTFKPGKWRKSMCLLRASICRQDGSCSVGGNRLISMNVADYRVSQTLNESDKIAGNNSNFLQESQTALHDITLSQFATPLVPMKTVADQCYLRLKSSRDEILQRCRQKEPITFEDMFGNLKIDVTGKIGEGVYGEVFQCAKPDGARSVLKLVPIEGSLLINGEKQKTFDEILSEIIISSELSNLRQRSLQFCTDGFVELASVSCVVGRYPGLLKDLWVAYRDRNGSENDNPESFPDDQHYIAFETAYGGKELDGFRFNNALQSFAVFSQIVLCLAVAEKRFDFEHRDLHTGNILIEPTEDSVRKYCLLGEEIVVQTQGLKASIIDYTLSRIVYNGLCLFNDLSTDEELFTAEGDYQFEIYRKMKTALQNQWNVYSPKTNVFWLHYLIDKLISLRNYRERSSKGHRAAMKSMKELKEVLLDFNSVCDIVHHYFTPDLNESNKEN</sequence>
<dbReference type="GO" id="GO:0005694">
    <property type="term" value="C:chromosome"/>
    <property type="evidence" value="ECO:0007669"/>
    <property type="project" value="UniProtKB-SubCell"/>
</dbReference>
<evidence type="ECO:0000256" key="11">
    <source>
        <dbReference type="ARBA" id="ARBA00047899"/>
    </source>
</evidence>
<evidence type="ECO:0000256" key="10">
    <source>
        <dbReference type="ARBA" id="ARBA00022840"/>
    </source>
</evidence>
<dbReference type="InterPro" id="IPR017441">
    <property type="entry name" value="Protein_kinase_ATP_BS"/>
</dbReference>
<proteinExistence type="predicted"/>
<feature type="region of interest" description="Disordered" evidence="14">
    <location>
        <begin position="1"/>
        <end position="21"/>
    </location>
</feature>
<dbReference type="GO" id="GO:0005634">
    <property type="term" value="C:nucleus"/>
    <property type="evidence" value="ECO:0007669"/>
    <property type="project" value="TreeGrafter"/>
</dbReference>
<dbReference type="InterPro" id="IPR011009">
    <property type="entry name" value="Kinase-like_dom_sf"/>
</dbReference>
<comment type="catalytic activity">
    <reaction evidence="11">
        <text>L-threonyl-[protein] + ATP = O-phospho-L-threonyl-[protein] + ADP + H(+)</text>
        <dbReference type="Rhea" id="RHEA:46608"/>
        <dbReference type="Rhea" id="RHEA-COMP:11060"/>
        <dbReference type="Rhea" id="RHEA-COMP:11605"/>
        <dbReference type="ChEBI" id="CHEBI:15378"/>
        <dbReference type="ChEBI" id="CHEBI:30013"/>
        <dbReference type="ChEBI" id="CHEBI:30616"/>
        <dbReference type="ChEBI" id="CHEBI:61977"/>
        <dbReference type="ChEBI" id="CHEBI:456216"/>
        <dbReference type="EC" id="2.7.11.1"/>
    </reaction>
</comment>
<keyword evidence="6" id="KW-0723">Serine/threonine-protein kinase</keyword>
<keyword evidence="5" id="KW-0963">Cytoplasm</keyword>
<evidence type="ECO:0000313" key="17">
    <source>
        <dbReference type="Proteomes" id="UP000075880"/>
    </source>
</evidence>
<dbReference type="Pfam" id="PF12330">
    <property type="entry name" value="Haspin_kinase"/>
    <property type="match status" value="1"/>
</dbReference>
<dbReference type="SMART" id="SM01331">
    <property type="entry name" value="DUF3635"/>
    <property type="match status" value="1"/>
</dbReference>
<evidence type="ECO:0000256" key="9">
    <source>
        <dbReference type="ARBA" id="ARBA00022777"/>
    </source>
</evidence>
<keyword evidence="7" id="KW-0808">Transferase</keyword>
<name>A0AAG5DNY3_ANOAO</name>
<keyword evidence="9" id="KW-0418">Kinase</keyword>
<evidence type="ECO:0000259" key="15">
    <source>
        <dbReference type="PROSITE" id="PS50011"/>
    </source>
</evidence>
<evidence type="ECO:0000256" key="3">
    <source>
        <dbReference type="ARBA" id="ARBA00012513"/>
    </source>
</evidence>
<comment type="subcellular location">
    <subcellularLocation>
        <location evidence="1">Chromosome</location>
    </subcellularLocation>
    <subcellularLocation>
        <location evidence="2">Cytoplasm</location>
    </subcellularLocation>
</comment>
<dbReference type="GO" id="GO:0005524">
    <property type="term" value="F:ATP binding"/>
    <property type="evidence" value="ECO:0007669"/>
    <property type="project" value="UniProtKB-UniRule"/>
</dbReference>
<keyword evidence="8 13" id="KW-0547">Nucleotide-binding</keyword>
<evidence type="ECO:0000256" key="14">
    <source>
        <dbReference type="SAM" id="MobiDB-lite"/>
    </source>
</evidence>
<dbReference type="SUPFAM" id="SSF56112">
    <property type="entry name" value="Protein kinase-like (PK-like)"/>
    <property type="match status" value="1"/>
</dbReference>
<dbReference type="GO" id="GO:0000278">
    <property type="term" value="P:mitotic cell cycle"/>
    <property type="evidence" value="ECO:0007669"/>
    <property type="project" value="TreeGrafter"/>
</dbReference>
<evidence type="ECO:0000256" key="6">
    <source>
        <dbReference type="ARBA" id="ARBA00022527"/>
    </source>
</evidence>
<dbReference type="FunFam" id="1.10.510.10:FF:000401">
    <property type="entry name" value="serine/threonine-protein kinase haspin"/>
    <property type="match status" value="1"/>
</dbReference>
<keyword evidence="10 13" id="KW-0067">ATP-binding</keyword>
<dbReference type="Gene3D" id="1.10.510.10">
    <property type="entry name" value="Transferase(Phosphotransferase) domain 1"/>
    <property type="match status" value="1"/>
</dbReference>
<evidence type="ECO:0000256" key="5">
    <source>
        <dbReference type="ARBA" id="ARBA00022490"/>
    </source>
</evidence>
<dbReference type="PROSITE" id="PS50011">
    <property type="entry name" value="PROTEIN_KINASE_DOM"/>
    <property type="match status" value="1"/>
</dbReference>
<keyword evidence="17" id="KW-1185">Reference proteome</keyword>
<dbReference type="PROSITE" id="PS00107">
    <property type="entry name" value="PROTEIN_KINASE_ATP"/>
    <property type="match status" value="1"/>
</dbReference>
<dbReference type="AlphaFoldDB" id="A0AAG5DNY3"/>
<evidence type="ECO:0000256" key="4">
    <source>
        <dbReference type="ARBA" id="ARBA00022454"/>
    </source>
</evidence>
<evidence type="ECO:0000256" key="8">
    <source>
        <dbReference type="ARBA" id="ARBA00022741"/>
    </source>
</evidence>
<dbReference type="InterPro" id="IPR024604">
    <property type="entry name" value="GSG2_C"/>
</dbReference>
<dbReference type="Gene3D" id="3.30.200.20">
    <property type="entry name" value="Phosphorylase Kinase, domain 1"/>
    <property type="match status" value="1"/>
</dbReference>
<reference evidence="16" key="1">
    <citation type="submission" date="2024-04" db="UniProtKB">
        <authorList>
            <consortium name="EnsemblMetazoa"/>
        </authorList>
    </citation>
    <scope>IDENTIFICATION</scope>
    <source>
        <strain evidence="16">EBRO</strain>
    </source>
</reference>
<dbReference type="GO" id="GO:0072354">
    <property type="term" value="F:histone H3T3 kinase activity"/>
    <property type="evidence" value="ECO:0007669"/>
    <property type="project" value="TreeGrafter"/>
</dbReference>
<dbReference type="Proteomes" id="UP000075880">
    <property type="component" value="Unassembled WGS sequence"/>
</dbReference>
<evidence type="ECO:0000256" key="7">
    <source>
        <dbReference type="ARBA" id="ARBA00022679"/>
    </source>
</evidence>
<comment type="catalytic activity">
    <reaction evidence="12">
        <text>L-seryl-[protein] + ATP = O-phospho-L-seryl-[protein] + ADP + H(+)</text>
        <dbReference type="Rhea" id="RHEA:17989"/>
        <dbReference type="Rhea" id="RHEA-COMP:9863"/>
        <dbReference type="Rhea" id="RHEA-COMP:11604"/>
        <dbReference type="ChEBI" id="CHEBI:15378"/>
        <dbReference type="ChEBI" id="CHEBI:29999"/>
        <dbReference type="ChEBI" id="CHEBI:30616"/>
        <dbReference type="ChEBI" id="CHEBI:83421"/>
        <dbReference type="ChEBI" id="CHEBI:456216"/>
        <dbReference type="EC" id="2.7.11.1"/>
    </reaction>
</comment>